<evidence type="ECO:0000259" key="1">
    <source>
        <dbReference type="Pfam" id="PF01850"/>
    </source>
</evidence>
<evidence type="ECO:0000313" key="3">
    <source>
        <dbReference type="Proteomes" id="UP000182350"/>
    </source>
</evidence>
<dbReference type="PANTHER" id="PTHR36173">
    <property type="entry name" value="RIBONUCLEASE VAPC16-RELATED"/>
    <property type="match status" value="1"/>
</dbReference>
<dbReference type="SUPFAM" id="SSF88723">
    <property type="entry name" value="PIN domain-like"/>
    <property type="match status" value="1"/>
</dbReference>
<dbReference type="Proteomes" id="UP000182350">
    <property type="component" value="Unassembled WGS sequence"/>
</dbReference>
<dbReference type="InterPro" id="IPR002716">
    <property type="entry name" value="PIN_dom"/>
</dbReference>
<dbReference type="STRING" id="1122209.SAMN02745752_00826"/>
<dbReference type="InterPro" id="IPR052919">
    <property type="entry name" value="TA_system_RNase"/>
</dbReference>
<evidence type="ECO:0000313" key="2">
    <source>
        <dbReference type="EMBL" id="SFX21245.1"/>
    </source>
</evidence>
<dbReference type="EMBL" id="FPJW01000002">
    <property type="protein sequence ID" value="SFX21245.1"/>
    <property type="molecule type" value="Genomic_DNA"/>
</dbReference>
<dbReference type="RefSeq" id="WP_218163451.1">
    <property type="nucleotide sequence ID" value="NZ_FPJW01000002.1"/>
</dbReference>
<dbReference type="InterPro" id="IPR041705">
    <property type="entry name" value="PIN_Sll0205"/>
</dbReference>
<accession>A0A1K1V9K2</accession>
<gene>
    <name evidence="2" type="ORF">SAMN02745752_00826</name>
</gene>
<keyword evidence="3" id="KW-1185">Reference proteome</keyword>
<name>A0A1K1V9K2_9GAMM</name>
<sequence length="129" mass="14638">MLLDTHIWIRWLTASNGEQALPGHLVEKIELSPTLAISAISCWELGQLVKRNRLRLQMPMEQWLNLACEGIQVIPVDRGIAELAAHLPEHHRDPADRFIIATSLIHNLPLISLDQAFKQYQELAEHLVG</sequence>
<feature type="domain" description="PIN" evidence="1">
    <location>
        <begin position="1"/>
        <end position="121"/>
    </location>
</feature>
<dbReference type="Gene3D" id="3.40.50.1010">
    <property type="entry name" value="5'-nuclease"/>
    <property type="match status" value="1"/>
</dbReference>
<dbReference type="Pfam" id="PF01850">
    <property type="entry name" value="PIN"/>
    <property type="match status" value="1"/>
</dbReference>
<reference evidence="2 3" key="1">
    <citation type="submission" date="2016-11" db="EMBL/GenBank/DDBJ databases">
        <authorList>
            <person name="Jaros S."/>
            <person name="Januszkiewicz K."/>
            <person name="Wedrychowicz H."/>
        </authorList>
    </citation>
    <scope>NUCLEOTIDE SEQUENCE [LARGE SCALE GENOMIC DNA]</scope>
    <source>
        <strain evidence="2 3">DSM 21637</strain>
    </source>
</reference>
<dbReference type="InterPro" id="IPR029060">
    <property type="entry name" value="PIN-like_dom_sf"/>
</dbReference>
<proteinExistence type="predicted"/>
<dbReference type="AlphaFoldDB" id="A0A1K1V9K2"/>
<dbReference type="PANTHER" id="PTHR36173:SF1">
    <property type="entry name" value="RIBONUCLEASE VAPC22"/>
    <property type="match status" value="1"/>
</dbReference>
<protein>
    <submittedName>
        <fullName evidence="2">PIN domain nuclease, a component of toxin-antitoxin system (PIN domain)</fullName>
    </submittedName>
</protein>
<dbReference type="CDD" id="cd09872">
    <property type="entry name" value="PIN_Sll0205-like"/>
    <property type="match status" value="1"/>
</dbReference>
<organism evidence="2 3">
    <name type="scientific">Marinospirillum alkaliphilum DSM 21637</name>
    <dbReference type="NCBI Taxonomy" id="1122209"/>
    <lineage>
        <taxon>Bacteria</taxon>
        <taxon>Pseudomonadati</taxon>
        <taxon>Pseudomonadota</taxon>
        <taxon>Gammaproteobacteria</taxon>
        <taxon>Oceanospirillales</taxon>
        <taxon>Oceanospirillaceae</taxon>
        <taxon>Marinospirillum</taxon>
    </lineage>
</organism>